<accession>A0ABN2DX70</accession>
<dbReference type="RefSeq" id="WP_344192501.1">
    <property type="nucleotide sequence ID" value="NZ_BAAAND010000006.1"/>
</dbReference>
<evidence type="ECO:0000313" key="2">
    <source>
        <dbReference type="Proteomes" id="UP001500190"/>
    </source>
</evidence>
<gene>
    <name evidence="1" type="ORF">GCM10009742_35550</name>
</gene>
<proteinExistence type="predicted"/>
<name>A0ABN2DX70_9ACTN</name>
<comment type="caution">
    <text evidence="1">The sequence shown here is derived from an EMBL/GenBank/DDBJ whole genome shotgun (WGS) entry which is preliminary data.</text>
</comment>
<organism evidence="1 2">
    <name type="scientific">Kribbella karoonensis</name>
    <dbReference type="NCBI Taxonomy" id="324851"/>
    <lineage>
        <taxon>Bacteria</taxon>
        <taxon>Bacillati</taxon>
        <taxon>Actinomycetota</taxon>
        <taxon>Actinomycetes</taxon>
        <taxon>Propionibacteriales</taxon>
        <taxon>Kribbellaceae</taxon>
        <taxon>Kribbella</taxon>
    </lineage>
</organism>
<sequence>MDQVDYDTVDTQVRALADSLGEADEATVAAEVSRLKALAEKIADEDDRRMAVIRVEKLPELISGPQPGTSPQYWRAASLVTQVINDKGTPAEQIEHAERAVSEIGTLARSAPEREFRTILRMNSTLKRLIERRRRENPDLGS</sequence>
<reference evidence="1 2" key="1">
    <citation type="journal article" date="2019" name="Int. J. Syst. Evol. Microbiol.">
        <title>The Global Catalogue of Microorganisms (GCM) 10K type strain sequencing project: providing services to taxonomists for standard genome sequencing and annotation.</title>
        <authorList>
            <consortium name="The Broad Institute Genomics Platform"/>
            <consortium name="The Broad Institute Genome Sequencing Center for Infectious Disease"/>
            <person name="Wu L."/>
            <person name="Ma J."/>
        </authorList>
    </citation>
    <scope>NUCLEOTIDE SEQUENCE [LARGE SCALE GENOMIC DNA]</scope>
    <source>
        <strain evidence="1 2">JCM 14304</strain>
    </source>
</reference>
<evidence type="ECO:0000313" key="1">
    <source>
        <dbReference type="EMBL" id="GAA1586514.1"/>
    </source>
</evidence>
<protein>
    <recommendedName>
        <fullName evidence="3">DUF222 domain-containing protein</fullName>
    </recommendedName>
</protein>
<keyword evidence="2" id="KW-1185">Reference proteome</keyword>
<evidence type="ECO:0008006" key="3">
    <source>
        <dbReference type="Google" id="ProtNLM"/>
    </source>
</evidence>
<dbReference type="EMBL" id="BAAAND010000006">
    <property type="protein sequence ID" value="GAA1586514.1"/>
    <property type="molecule type" value="Genomic_DNA"/>
</dbReference>
<dbReference type="Proteomes" id="UP001500190">
    <property type="component" value="Unassembled WGS sequence"/>
</dbReference>